<feature type="transmembrane region" description="Helical" evidence="5">
    <location>
        <begin position="198"/>
        <end position="224"/>
    </location>
</feature>
<dbReference type="Pfam" id="PF04932">
    <property type="entry name" value="Wzy_C"/>
    <property type="match status" value="1"/>
</dbReference>
<organism evidence="7 8">
    <name type="scientific">Metabacillus idriensis</name>
    <dbReference type="NCBI Taxonomy" id="324768"/>
    <lineage>
        <taxon>Bacteria</taxon>
        <taxon>Bacillati</taxon>
        <taxon>Bacillota</taxon>
        <taxon>Bacilli</taxon>
        <taxon>Bacillales</taxon>
        <taxon>Bacillaceae</taxon>
        <taxon>Metabacillus</taxon>
    </lineage>
</organism>
<comment type="subcellular location">
    <subcellularLocation>
        <location evidence="1">Membrane</location>
        <topology evidence="1">Multi-pass membrane protein</topology>
    </subcellularLocation>
</comment>
<accession>A0A6I2MCP3</accession>
<evidence type="ECO:0000313" key="7">
    <source>
        <dbReference type="EMBL" id="MRX55052.1"/>
    </source>
</evidence>
<gene>
    <name evidence="7" type="ORF">GJU41_13805</name>
</gene>
<sequence length="416" mass="47642">MDYKLIEQSPRQSKTIFFLILLVTLAKYNIYLGFALKPYMFFLVFFLIIHVSSFYFQKFQLFEILMLAFYCMYSFTGAFSLYPESSIRMILGISLYIFCYLLMKFIIGSSTVQVIEKSVSSAGIVFNLASLSLYIVGLQSFNFIFEGDGIPKYGVLMDRDYPRLIGLLQDPNFFIFYNTLFFSYYLCNSNSVKNKIGLTLCILTSLLTFSRGGLISLILIFLLYALMNNPIKQLRLIVGLIGSLTIVAFIAVVVMDFDIFGILGSRVSDFSSDGGSGRFELWGRAVDYFSSNVIFGLGAYNFADYNTFEYGDILHVHNTFLDILSESGLLGFCFYLLFVFIVFVQLIQSRLFKIKPYLFITFVAFILQMMSLSLLINDMFFLYLAILSTYLNEHEKFQEQHKIKSASLPAIKNSLS</sequence>
<feature type="transmembrane region" description="Helical" evidence="5">
    <location>
        <begin position="64"/>
        <end position="83"/>
    </location>
</feature>
<evidence type="ECO:0000256" key="3">
    <source>
        <dbReference type="ARBA" id="ARBA00022989"/>
    </source>
</evidence>
<feature type="transmembrane region" description="Helical" evidence="5">
    <location>
        <begin position="236"/>
        <end position="264"/>
    </location>
</feature>
<dbReference type="Proteomes" id="UP000441585">
    <property type="component" value="Unassembled WGS sequence"/>
</dbReference>
<keyword evidence="2 5" id="KW-0812">Transmembrane</keyword>
<evidence type="ECO:0000256" key="1">
    <source>
        <dbReference type="ARBA" id="ARBA00004141"/>
    </source>
</evidence>
<keyword evidence="4 5" id="KW-0472">Membrane</keyword>
<dbReference type="GO" id="GO:0016020">
    <property type="term" value="C:membrane"/>
    <property type="evidence" value="ECO:0007669"/>
    <property type="project" value="UniProtKB-SubCell"/>
</dbReference>
<feature type="transmembrane region" description="Helical" evidence="5">
    <location>
        <begin position="119"/>
        <end position="144"/>
    </location>
</feature>
<proteinExistence type="predicted"/>
<comment type="caution">
    <text evidence="7">The sequence shown here is derived from an EMBL/GenBank/DDBJ whole genome shotgun (WGS) entry which is preliminary data.</text>
</comment>
<evidence type="ECO:0000259" key="6">
    <source>
        <dbReference type="Pfam" id="PF04932"/>
    </source>
</evidence>
<feature type="transmembrane region" description="Helical" evidence="5">
    <location>
        <begin position="89"/>
        <end position="107"/>
    </location>
</feature>
<feature type="transmembrane region" description="Helical" evidence="5">
    <location>
        <begin position="359"/>
        <end position="386"/>
    </location>
</feature>
<feature type="domain" description="O-antigen ligase-related" evidence="6">
    <location>
        <begin position="198"/>
        <end position="336"/>
    </location>
</feature>
<dbReference type="PANTHER" id="PTHR37422:SF17">
    <property type="entry name" value="O-ANTIGEN LIGASE"/>
    <property type="match status" value="1"/>
</dbReference>
<feature type="transmembrane region" description="Helical" evidence="5">
    <location>
        <begin position="164"/>
        <end position="186"/>
    </location>
</feature>
<dbReference type="EMBL" id="WKKF01000003">
    <property type="protein sequence ID" value="MRX55052.1"/>
    <property type="molecule type" value="Genomic_DNA"/>
</dbReference>
<evidence type="ECO:0000256" key="5">
    <source>
        <dbReference type="SAM" id="Phobius"/>
    </source>
</evidence>
<name>A0A6I2MCP3_9BACI</name>
<feature type="transmembrane region" description="Helical" evidence="5">
    <location>
        <begin position="40"/>
        <end position="57"/>
    </location>
</feature>
<evidence type="ECO:0000256" key="2">
    <source>
        <dbReference type="ARBA" id="ARBA00022692"/>
    </source>
</evidence>
<keyword evidence="8" id="KW-1185">Reference proteome</keyword>
<reference evidence="7 8" key="1">
    <citation type="submission" date="2019-11" db="EMBL/GenBank/DDBJ databases">
        <title>Bacillus idriensis genome.</title>
        <authorList>
            <person name="Konopka E.N."/>
            <person name="Newman J.D."/>
        </authorList>
    </citation>
    <scope>NUCLEOTIDE SEQUENCE [LARGE SCALE GENOMIC DNA]</scope>
    <source>
        <strain evidence="7 8">DSM 19097</strain>
    </source>
</reference>
<dbReference type="RefSeq" id="WP_083328395.1">
    <property type="nucleotide sequence ID" value="NZ_CAJGAA010000004.1"/>
</dbReference>
<feature type="transmembrane region" description="Helical" evidence="5">
    <location>
        <begin position="323"/>
        <end position="347"/>
    </location>
</feature>
<feature type="transmembrane region" description="Helical" evidence="5">
    <location>
        <begin position="16"/>
        <end position="34"/>
    </location>
</feature>
<keyword evidence="3 5" id="KW-1133">Transmembrane helix</keyword>
<dbReference type="PANTHER" id="PTHR37422">
    <property type="entry name" value="TEICHURONIC ACID BIOSYNTHESIS PROTEIN TUAE"/>
    <property type="match status" value="1"/>
</dbReference>
<evidence type="ECO:0000313" key="8">
    <source>
        <dbReference type="Proteomes" id="UP000441585"/>
    </source>
</evidence>
<evidence type="ECO:0000256" key="4">
    <source>
        <dbReference type="ARBA" id="ARBA00023136"/>
    </source>
</evidence>
<dbReference type="InterPro" id="IPR007016">
    <property type="entry name" value="O-antigen_ligase-rel_domated"/>
</dbReference>
<protein>
    <submittedName>
        <fullName evidence="7">Polysaccharide polymerase</fullName>
    </submittedName>
</protein>
<dbReference type="AlphaFoldDB" id="A0A6I2MCP3"/>
<dbReference type="InterPro" id="IPR051533">
    <property type="entry name" value="WaaL-like"/>
</dbReference>